<evidence type="ECO:0000313" key="2">
    <source>
        <dbReference type="EMBL" id="KAK8148178.1"/>
    </source>
</evidence>
<sequence>MTDASILDCLCIDPCAGGLYNLFGGPNENRVVAVLQILCDEVLEASCNARFEPWWAEPEIFSAYLADGDAGDFADAPPPAYPRGLHMPSDRHGNNKTGIGDMKIFPTQAEMFSNVAEFLPSTDPEQPHFPTDKSQPRSSRSGATASTASTRSTTSSEGDDASQEESGDDEAT</sequence>
<accession>A0AAW0S0M9</accession>
<gene>
    <name evidence="2" type="ORF">G3M48_000218</name>
</gene>
<feature type="compositionally biased region" description="Low complexity" evidence="1">
    <location>
        <begin position="137"/>
        <end position="156"/>
    </location>
</feature>
<protein>
    <submittedName>
        <fullName evidence="2">Uncharacterized protein</fullName>
    </submittedName>
</protein>
<dbReference type="Proteomes" id="UP001397290">
    <property type="component" value="Unassembled WGS sequence"/>
</dbReference>
<evidence type="ECO:0000256" key="1">
    <source>
        <dbReference type="SAM" id="MobiDB-lite"/>
    </source>
</evidence>
<dbReference type="EMBL" id="JAAHCF010000103">
    <property type="protein sequence ID" value="KAK8148178.1"/>
    <property type="molecule type" value="Genomic_DNA"/>
</dbReference>
<proteinExistence type="predicted"/>
<feature type="region of interest" description="Disordered" evidence="1">
    <location>
        <begin position="75"/>
        <end position="97"/>
    </location>
</feature>
<name>A0AAW0S0M9_9HYPO</name>
<dbReference type="AlphaFoldDB" id="A0AAW0S0M9"/>
<organism evidence="2 3">
    <name type="scientific">Beauveria asiatica</name>
    <dbReference type="NCBI Taxonomy" id="1069075"/>
    <lineage>
        <taxon>Eukaryota</taxon>
        <taxon>Fungi</taxon>
        <taxon>Dikarya</taxon>
        <taxon>Ascomycota</taxon>
        <taxon>Pezizomycotina</taxon>
        <taxon>Sordariomycetes</taxon>
        <taxon>Hypocreomycetidae</taxon>
        <taxon>Hypocreales</taxon>
        <taxon>Cordycipitaceae</taxon>
        <taxon>Beauveria</taxon>
    </lineage>
</organism>
<reference evidence="2 3" key="1">
    <citation type="submission" date="2020-02" db="EMBL/GenBank/DDBJ databases">
        <title>Comparative genomics of the hypocrealean fungal genus Beauvera.</title>
        <authorList>
            <person name="Showalter D.N."/>
            <person name="Bushley K.E."/>
            <person name="Rehner S.A."/>
        </authorList>
    </citation>
    <scope>NUCLEOTIDE SEQUENCE [LARGE SCALE GENOMIC DNA]</scope>
    <source>
        <strain evidence="2 3">ARSEF4384</strain>
    </source>
</reference>
<comment type="caution">
    <text evidence="2">The sequence shown here is derived from an EMBL/GenBank/DDBJ whole genome shotgun (WGS) entry which is preliminary data.</text>
</comment>
<keyword evidence="3" id="KW-1185">Reference proteome</keyword>
<evidence type="ECO:0000313" key="3">
    <source>
        <dbReference type="Proteomes" id="UP001397290"/>
    </source>
</evidence>
<feature type="compositionally biased region" description="Acidic residues" evidence="1">
    <location>
        <begin position="157"/>
        <end position="172"/>
    </location>
</feature>
<feature type="region of interest" description="Disordered" evidence="1">
    <location>
        <begin position="119"/>
        <end position="172"/>
    </location>
</feature>